<keyword evidence="4" id="KW-0804">Transcription</keyword>
<keyword evidence="3 5" id="KW-0238">DNA-binding</keyword>
<gene>
    <name evidence="8" type="primary">regX3_2</name>
    <name evidence="8" type="ORF">BN1051_00098</name>
</gene>
<proteinExistence type="predicted"/>
<dbReference type="PROSITE" id="PS51755">
    <property type="entry name" value="OMPR_PHOB"/>
    <property type="match status" value="1"/>
</dbReference>
<dbReference type="PATRIC" id="fig|1461584.3.peg.94"/>
<evidence type="ECO:0000256" key="2">
    <source>
        <dbReference type="ARBA" id="ARBA00023015"/>
    </source>
</evidence>
<evidence type="ECO:0000313" key="8">
    <source>
        <dbReference type="EMBL" id="CEA06728.1"/>
    </source>
</evidence>
<dbReference type="Gene3D" id="1.10.10.10">
    <property type="entry name" value="Winged helix-like DNA-binding domain superfamily/Winged helix DNA-binding domain"/>
    <property type="match status" value="1"/>
</dbReference>
<dbReference type="PANTHER" id="PTHR48111">
    <property type="entry name" value="REGULATOR OF RPOS"/>
    <property type="match status" value="1"/>
</dbReference>
<keyword evidence="1" id="KW-0597">Phosphoprotein</keyword>
<dbReference type="Pfam" id="PF00486">
    <property type="entry name" value="Trans_reg_C"/>
    <property type="match status" value="1"/>
</dbReference>
<name>A0A078MHA2_9MICC</name>
<dbReference type="SUPFAM" id="SSF46894">
    <property type="entry name" value="C-terminal effector domain of the bipartite response regulators"/>
    <property type="match status" value="1"/>
</dbReference>
<evidence type="ECO:0000256" key="1">
    <source>
        <dbReference type="ARBA" id="ARBA00022553"/>
    </source>
</evidence>
<reference evidence="8" key="1">
    <citation type="submission" date="2014-07" db="EMBL/GenBank/DDBJ databases">
        <authorList>
            <person name="Urmite Genomes Urmite Genomes"/>
        </authorList>
    </citation>
    <scope>NUCLEOTIDE SEQUENCE</scope>
    <source>
        <strain evidence="8">11W110_air</strain>
    </source>
</reference>
<dbReference type="GO" id="GO:0032993">
    <property type="term" value="C:protein-DNA complex"/>
    <property type="evidence" value="ECO:0007669"/>
    <property type="project" value="TreeGrafter"/>
</dbReference>
<dbReference type="GO" id="GO:0006355">
    <property type="term" value="P:regulation of DNA-templated transcription"/>
    <property type="evidence" value="ECO:0007669"/>
    <property type="project" value="InterPro"/>
</dbReference>
<evidence type="ECO:0000256" key="4">
    <source>
        <dbReference type="ARBA" id="ARBA00023163"/>
    </source>
</evidence>
<evidence type="ECO:0000256" key="6">
    <source>
        <dbReference type="SAM" id="MobiDB-lite"/>
    </source>
</evidence>
<feature type="region of interest" description="Disordered" evidence="6">
    <location>
        <begin position="17"/>
        <end position="55"/>
    </location>
</feature>
<dbReference type="EMBL" id="LN483070">
    <property type="protein sequence ID" value="CEA06728.1"/>
    <property type="molecule type" value="Genomic_DNA"/>
</dbReference>
<sequence>MSVASGYVHISLRNPQGRAAGPLRQQPAGFPRPYAPAYGAPSFGQPAYPGAGPDLQANRFSGAARPEGQPMTAPTPVVAPQGVPGPQPVAADTVARGFVIYVGLDEESAAAAGTSLTKLAQELRTYAQTLVPNAQSHAAVALAPAAAPGTDLEVVRQALGDPTVSRRARVEPPVPAPPTPAAQRPSGVLIDLSRREVHLDGETLNLTFKEFELLNYLVENGSRTVGREELLSGLWRNAEEVPNERTIDVHIRRLRSKLGRLANTVRTVRGQGYRFYEHPEVVVWAAPEYSI</sequence>
<keyword evidence="2" id="KW-0805">Transcription regulation</keyword>
<feature type="DNA-binding region" description="OmpR/PhoB-type" evidence="5">
    <location>
        <begin position="179"/>
        <end position="277"/>
    </location>
</feature>
<dbReference type="SMART" id="SM00862">
    <property type="entry name" value="Trans_reg_C"/>
    <property type="match status" value="1"/>
</dbReference>
<dbReference type="GO" id="GO:0005829">
    <property type="term" value="C:cytosol"/>
    <property type="evidence" value="ECO:0007669"/>
    <property type="project" value="TreeGrafter"/>
</dbReference>
<evidence type="ECO:0000259" key="7">
    <source>
        <dbReference type="PROSITE" id="PS51755"/>
    </source>
</evidence>
<dbReference type="CDD" id="cd00383">
    <property type="entry name" value="trans_reg_C"/>
    <property type="match status" value="1"/>
</dbReference>
<dbReference type="InterPro" id="IPR036388">
    <property type="entry name" value="WH-like_DNA-bd_sf"/>
</dbReference>
<organism evidence="8">
    <name type="scientific">Arthrobacter saudimassiliensis</name>
    <dbReference type="NCBI Taxonomy" id="1461584"/>
    <lineage>
        <taxon>Bacteria</taxon>
        <taxon>Bacillati</taxon>
        <taxon>Actinomycetota</taxon>
        <taxon>Actinomycetes</taxon>
        <taxon>Micrococcales</taxon>
        <taxon>Micrococcaceae</taxon>
        <taxon>Arthrobacter</taxon>
    </lineage>
</organism>
<dbReference type="InterPro" id="IPR016032">
    <property type="entry name" value="Sig_transdc_resp-reg_C-effctor"/>
</dbReference>
<evidence type="ECO:0000256" key="3">
    <source>
        <dbReference type="ARBA" id="ARBA00023125"/>
    </source>
</evidence>
<feature type="region of interest" description="Disordered" evidence="6">
    <location>
        <begin position="163"/>
        <end position="185"/>
    </location>
</feature>
<accession>A0A078MHA2</accession>
<feature type="domain" description="OmpR/PhoB-type" evidence="7">
    <location>
        <begin position="179"/>
        <end position="277"/>
    </location>
</feature>
<dbReference type="GO" id="GO:0000156">
    <property type="term" value="F:phosphorelay response regulator activity"/>
    <property type="evidence" value="ECO:0007669"/>
    <property type="project" value="TreeGrafter"/>
</dbReference>
<dbReference type="InterPro" id="IPR039420">
    <property type="entry name" value="WalR-like"/>
</dbReference>
<evidence type="ECO:0000256" key="5">
    <source>
        <dbReference type="PROSITE-ProRule" id="PRU01091"/>
    </source>
</evidence>
<protein>
    <submittedName>
        <fullName evidence="8">Sensory transduction protein regX3</fullName>
    </submittedName>
</protein>
<dbReference type="AlphaFoldDB" id="A0A078MHA2"/>
<dbReference type="InterPro" id="IPR001867">
    <property type="entry name" value="OmpR/PhoB-type_DNA-bd"/>
</dbReference>
<dbReference type="GO" id="GO:0000976">
    <property type="term" value="F:transcription cis-regulatory region binding"/>
    <property type="evidence" value="ECO:0007669"/>
    <property type="project" value="TreeGrafter"/>
</dbReference>
<dbReference type="PANTHER" id="PTHR48111:SF4">
    <property type="entry name" value="DNA-BINDING DUAL TRANSCRIPTIONAL REGULATOR OMPR"/>
    <property type="match status" value="1"/>
</dbReference>